<dbReference type="Pfam" id="PF00884">
    <property type="entry name" value="Sulfatase"/>
    <property type="match status" value="1"/>
</dbReference>
<feature type="transmembrane region" description="Helical" evidence="10">
    <location>
        <begin position="271"/>
        <end position="290"/>
    </location>
</feature>
<dbReference type="GO" id="GO:1904659">
    <property type="term" value="P:D-glucose transmembrane transport"/>
    <property type="evidence" value="ECO:0007669"/>
    <property type="project" value="InterPro"/>
</dbReference>
<dbReference type="AlphaFoldDB" id="A0A090WY32"/>
<dbReference type="PANTHER" id="PTHR43702:SF12">
    <property type="entry name" value="N-ACETYL GLUCOSAMINE TRANSPORTER NAGP"/>
    <property type="match status" value="1"/>
</dbReference>
<feature type="transmembrane region" description="Helical" evidence="10">
    <location>
        <begin position="157"/>
        <end position="174"/>
    </location>
</feature>
<evidence type="ECO:0000256" key="9">
    <source>
        <dbReference type="ARBA" id="ARBA00023136"/>
    </source>
</evidence>
<organism evidence="12 13">
    <name type="scientific">Algibacter lectus</name>
    <dbReference type="NCBI Taxonomy" id="221126"/>
    <lineage>
        <taxon>Bacteria</taxon>
        <taxon>Pseudomonadati</taxon>
        <taxon>Bacteroidota</taxon>
        <taxon>Flavobacteriia</taxon>
        <taxon>Flavobacteriales</taxon>
        <taxon>Flavobacteriaceae</taxon>
        <taxon>Algibacter</taxon>
    </lineage>
</organism>
<name>A0A090WY32_9FLAO</name>
<evidence type="ECO:0000256" key="8">
    <source>
        <dbReference type="ARBA" id="ARBA00022989"/>
    </source>
</evidence>
<dbReference type="Pfam" id="PF07690">
    <property type="entry name" value="MFS_1"/>
    <property type="match status" value="1"/>
</dbReference>
<evidence type="ECO:0000256" key="3">
    <source>
        <dbReference type="ARBA" id="ARBA00008779"/>
    </source>
</evidence>
<dbReference type="GO" id="GO:0055056">
    <property type="term" value="F:D-glucose transmembrane transporter activity"/>
    <property type="evidence" value="ECO:0007669"/>
    <property type="project" value="InterPro"/>
</dbReference>
<dbReference type="InterPro" id="IPR000917">
    <property type="entry name" value="Sulfatase_N"/>
</dbReference>
<comment type="similarity">
    <text evidence="4">Belongs to the major facilitator superfamily. FHS transporter (TC 2.A.1.7) family.</text>
</comment>
<dbReference type="GO" id="GO:0005354">
    <property type="term" value="F:galactose transmembrane transporter activity"/>
    <property type="evidence" value="ECO:0007669"/>
    <property type="project" value="InterPro"/>
</dbReference>
<comment type="subcellular location">
    <subcellularLocation>
        <location evidence="2">Cell inner membrane</location>
        <topology evidence="2">Multi-pass membrane protein</topology>
    </subcellularLocation>
</comment>
<dbReference type="InterPro" id="IPR005964">
    <property type="entry name" value="Glc/Gal_transptr_bac"/>
</dbReference>
<dbReference type="InterPro" id="IPR036259">
    <property type="entry name" value="MFS_trans_sf"/>
</dbReference>
<accession>A0A090WY32</accession>
<dbReference type="SUPFAM" id="SSF53649">
    <property type="entry name" value="Alkaline phosphatase-like"/>
    <property type="match status" value="1"/>
</dbReference>
<feature type="transmembrane region" description="Helical" evidence="10">
    <location>
        <begin position="206"/>
        <end position="232"/>
    </location>
</feature>
<proteinExistence type="inferred from homology"/>
<evidence type="ECO:0000256" key="7">
    <source>
        <dbReference type="ARBA" id="ARBA00022801"/>
    </source>
</evidence>
<feature type="transmembrane region" description="Helical" evidence="10">
    <location>
        <begin position="376"/>
        <end position="397"/>
    </location>
</feature>
<dbReference type="Gene3D" id="3.40.720.10">
    <property type="entry name" value="Alkaline Phosphatase, subunit A"/>
    <property type="match status" value="1"/>
</dbReference>
<feature type="transmembrane region" description="Helical" evidence="10">
    <location>
        <begin position="66"/>
        <end position="83"/>
    </location>
</feature>
<keyword evidence="9 10" id="KW-0472">Membrane</keyword>
<dbReference type="SUPFAM" id="SSF103473">
    <property type="entry name" value="MFS general substrate transporter"/>
    <property type="match status" value="1"/>
</dbReference>
<dbReference type="CDD" id="cd17394">
    <property type="entry name" value="MFS_FucP_like"/>
    <property type="match status" value="1"/>
</dbReference>
<keyword evidence="5" id="KW-1003">Cell membrane</keyword>
<evidence type="ECO:0000256" key="6">
    <source>
        <dbReference type="ARBA" id="ARBA00022692"/>
    </source>
</evidence>
<dbReference type="PROSITE" id="PS00523">
    <property type="entry name" value="SULFATASE_1"/>
    <property type="match status" value="1"/>
</dbReference>
<evidence type="ECO:0000256" key="1">
    <source>
        <dbReference type="ARBA" id="ARBA00003321"/>
    </source>
</evidence>
<dbReference type="InterPro" id="IPR011701">
    <property type="entry name" value="MFS"/>
</dbReference>
<dbReference type="GO" id="GO:0016787">
    <property type="term" value="F:hydrolase activity"/>
    <property type="evidence" value="ECO:0007669"/>
    <property type="project" value="UniProtKB-KW"/>
</dbReference>
<protein>
    <submittedName>
        <fullName evidence="12">N-acetyl glucosamine transporter NagP</fullName>
    </submittedName>
</protein>
<evidence type="ECO:0000313" key="12">
    <source>
        <dbReference type="EMBL" id="GAL81881.1"/>
    </source>
</evidence>
<evidence type="ECO:0000313" key="13">
    <source>
        <dbReference type="Proteomes" id="UP000029643"/>
    </source>
</evidence>
<keyword evidence="6 10" id="KW-0812">Transmembrane</keyword>
<dbReference type="GO" id="GO:0005886">
    <property type="term" value="C:plasma membrane"/>
    <property type="evidence" value="ECO:0007669"/>
    <property type="project" value="UniProtKB-SubCell"/>
</dbReference>
<evidence type="ECO:0000256" key="2">
    <source>
        <dbReference type="ARBA" id="ARBA00004429"/>
    </source>
</evidence>
<feature type="domain" description="Sulfatase N-terminal" evidence="11">
    <location>
        <begin position="459"/>
        <end position="565"/>
    </location>
</feature>
<feature type="transmembrane region" description="Helical" evidence="10">
    <location>
        <begin position="244"/>
        <end position="264"/>
    </location>
</feature>
<feature type="transmembrane region" description="Helical" evidence="10">
    <location>
        <begin position="12"/>
        <end position="35"/>
    </location>
</feature>
<dbReference type="NCBIfam" id="TIGR01272">
    <property type="entry name" value="gluP"/>
    <property type="match status" value="1"/>
</dbReference>
<evidence type="ECO:0000259" key="11">
    <source>
        <dbReference type="Pfam" id="PF00884"/>
    </source>
</evidence>
<dbReference type="InterPro" id="IPR024607">
    <property type="entry name" value="Sulfatase_CS"/>
</dbReference>
<dbReference type="Proteomes" id="UP000029643">
    <property type="component" value="Unassembled WGS sequence"/>
</dbReference>
<feature type="transmembrane region" description="Helical" evidence="10">
    <location>
        <begin position="296"/>
        <end position="316"/>
    </location>
</feature>
<dbReference type="EMBL" id="BBNU01000019">
    <property type="protein sequence ID" value="GAL81881.1"/>
    <property type="molecule type" value="Genomic_DNA"/>
</dbReference>
<sequence length="586" mass="63474">MKTINELTDAQSYLVASASYISFVLMALPASYILNKIGYKKGMSLGLIIMGIGALLFIPAAEARTYWVFLTGIFIQGVGMTLLQTAANPYITILGPMESGAKRIAIMGIANKTAGALGSLIFGALLLSGIDEVKDKLGSVSLEEKNVLLDTMADSVFMPYLIMAIVLFVLGVLIRMAPLPDVEAEDTDDTVEGKSTKTSIFQFPHLWLGVLALFVYVGAEVIAGDTIISYGISLGFTGEEAKYFTTYTLMAMVATYALGVFLIPKYVKQKTALIASAVLGIVFSLCILYTTGFTSILFVAGLGIANALVWPAIWPLTLEGLGKFTKTASALLIMAISGGAIIPPLYGRIVDANKTELIASGIDQVQATSSAATSSYWILIPCYALILFFAVWGTQNWKEINISQKKKTLTIQFIKMAKHILNTTKLNNSYLVVLSAFMLCFSCKNETKAKVEAETPQRPNIVFIMSDDHAYQAISAYGHGLNNTPNIDRIANEGALFNRGFVTNSICAPSRAVMLTGKHSFVNGKVDNISPFNWDQDNFAKTLQKSGYQTALIGKIHMDGLPQGFDYSNVLPAKVNITLQNLLRMA</sequence>
<dbReference type="InterPro" id="IPR017850">
    <property type="entry name" value="Alkaline_phosphatase_core_sf"/>
</dbReference>
<evidence type="ECO:0000256" key="5">
    <source>
        <dbReference type="ARBA" id="ARBA00022475"/>
    </source>
</evidence>
<reference evidence="12 13" key="1">
    <citation type="journal article" date="2014" name="Genome Announc.">
        <title>Draft Genome Sequences of Marine Flavobacterium Algibacter lectus Strains SS8 and NR4.</title>
        <authorList>
            <person name="Takatani N."/>
            <person name="Nakanishi M."/>
            <person name="Meirelles P."/>
            <person name="Mino S."/>
            <person name="Suda W."/>
            <person name="Oshima K."/>
            <person name="Hattori M."/>
            <person name="Ohkuma M."/>
            <person name="Hosokawa M."/>
            <person name="Miyashita K."/>
            <person name="Thompson F.L."/>
            <person name="Niwa A."/>
            <person name="Sawabe T."/>
            <person name="Sawabe T."/>
        </authorList>
    </citation>
    <scope>NUCLEOTIDE SEQUENCE [LARGE SCALE GENOMIC DNA]</scope>
    <source>
        <strain evidence="13">JCM19274</strain>
    </source>
</reference>
<comment type="function">
    <text evidence="1">Intake of glucose and galactose.</text>
</comment>
<evidence type="ECO:0000256" key="4">
    <source>
        <dbReference type="ARBA" id="ARBA00009120"/>
    </source>
</evidence>
<feature type="transmembrane region" description="Helical" evidence="10">
    <location>
        <begin position="104"/>
        <end position="127"/>
    </location>
</feature>
<keyword evidence="8 10" id="KW-1133">Transmembrane helix</keyword>
<keyword evidence="7" id="KW-0378">Hydrolase</keyword>
<evidence type="ECO:0000256" key="10">
    <source>
        <dbReference type="SAM" id="Phobius"/>
    </source>
</evidence>
<feature type="transmembrane region" description="Helical" evidence="10">
    <location>
        <begin position="328"/>
        <end position="346"/>
    </location>
</feature>
<dbReference type="STRING" id="221126.SAMN04489722_11194"/>
<dbReference type="Gene3D" id="1.20.1250.20">
    <property type="entry name" value="MFS general substrate transporter like domains"/>
    <property type="match status" value="2"/>
</dbReference>
<dbReference type="InterPro" id="IPR050375">
    <property type="entry name" value="MFS_TsgA-like"/>
</dbReference>
<gene>
    <name evidence="12" type="ORF">JCM19274_2865</name>
</gene>
<dbReference type="PANTHER" id="PTHR43702">
    <property type="entry name" value="L-FUCOSE-PROTON SYMPORTER"/>
    <property type="match status" value="1"/>
</dbReference>
<comment type="caution">
    <text evidence="12">The sequence shown here is derived from an EMBL/GenBank/DDBJ whole genome shotgun (WGS) entry which is preliminary data.</text>
</comment>
<feature type="transmembrane region" description="Helical" evidence="10">
    <location>
        <begin position="42"/>
        <end position="60"/>
    </location>
</feature>
<comment type="similarity">
    <text evidence="3">Belongs to the sulfatase family.</text>
</comment>